<feature type="active site" description="Proton acceptor; for dehydratase activity" evidence="5">
    <location>
        <position position="77"/>
    </location>
</feature>
<dbReference type="SUPFAM" id="SSF51735">
    <property type="entry name" value="NAD(P)-binding Rossmann-fold domains"/>
    <property type="match status" value="3"/>
</dbReference>
<dbReference type="InterPro" id="IPR006162">
    <property type="entry name" value="Ppantetheine_attach_site"/>
</dbReference>
<dbReference type="InterPro" id="IPR020806">
    <property type="entry name" value="PKS_PP-bd"/>
</dbReference>
<reference evidence="10" key="1">
    <citation type="journal article" date="2019" name="Int. J. Syst. Evol. Microbiol.">
        <title>The Global Catalogue of Microorganisms (GCM) 10K type strain sequencing project: providing services to taxonomists for standard genome sequencing and annotation.</title>
        <authorList>
            <consortium name="The Broad Institute Genomics Platform"/>
            <consortium name="The Broad Institute Genome Sequencing Center for Infectious Disease"/>
            <person name="Wu L."/>
            <person name="Ma J."/>
        </authorList>
    </citation>
    <scope>NUCLEOTIDE SEQUENCE [LARGE SCALE GENOMIC DNA]</scope>
    <source>
        <strain evidence="10">DT43</strain>
    </source>
</reference>
<dbReference type="InterPro" id="IPR049551">
    <property type="entry name" value="PKS_DH_C"/>
</dbReference>
<feature type="region of interest" description="N-terminal hotdog fold" evidence="5">
    <location>
        <begin position="45"/>
        <end position="170"/>
    </location>
</feature>
<keyword evidence="10" id="KW-1185">Reference proteome</keyword>
<dbReference type="RefSeq" id="WP_386354484.1">
    <property type="nucleotide sequence ID" value="NZ_JBHSFG010000101.1"/>
</dbReference>
<dbReference type="PROSITE" id="PS01162">
    <property type="entry name" value="QOR_ZETA_CRYSTAL"/>
    <property type="match status" value="1"/>
</dbReference>
<dbReference type="InterPro" id="IPR036736">
    <property type="entry name" value="ACP-like_sf"/>
</dbReference>
<dbReference type="Proteomes" id="UP001596012">
    <property type="component" value="Unassembled WGS sequence"/>
</dbReference>
<dbReference type="Gene3D" id="3.10.129.110">
    <property type="entry name" value="Polyketide synthase dehydratase"/>
    <property type="match status" value="1"/>
</dbReference>
<feature type="region of interest" description="Disordered" evidence="6">
    <location>
        <begin position="1228"/>
        <end position="1259"/>
    </location>
</feature>
<dbReference type="Gene3D" id="3.40.50.720">
    <property type="entry name" value="NAD(P)-binding Rossmann-like Domain"/>
    <property type="match status" value="1"/>
</dbReference>
<dbReference type="SMART" id="SM01294">
    <property type="entry name" value="PKS_PP_betabranch"/>
    <property type="match status" value="1"/>
</dbReference>
<dbReference type="Pfam" id="PF14765">
    <property type="entry name" value="PS-DH"/>
    <property type="match status" value="1"/>
</dbReference>
<proteinExistence type="predicted"/>
<dbReference type="InterPro" id="IPR057326">
    <property type="entry name" value="KR_dom"/>
</dbReference>
<dbReference type="InterPro" id="IPR049900">
    <property type="entry name" value="PKS_mFAS_DH"/>
</dbReference>
<evidence type="ECO:0000256" key="4">
    <source>
        <dbReference type="ARBA" id="ARBA00023268"/>
    </source>
</evidence>
<dbReference type="CDD" id="cd05195">
    <property type="entry name" value="enoyl_red"/>
    <property type="match status" value="1"/>
</dbReference>
<dbReference type="PROSITE" id="PS00012">
    <property type="entry name" value="PHOSPHOPANTETHEINE"/>
    <property type="match status" value="1"/>
</dbReference>
<accession>A0ABV8Z690</accession>
<feature type="domain" description="PKS/mFAS DH" evidence="8">
    <location>
        <begin position="45"/>
        <end position="319"/>
    </location>
</feature>
<dbReference type="InterPro" id="IPR036291">
    <property type="entry name" value="NAD(P)-bd_dom_sf"/>
</dbReference>
<keyword evidence="1" id="KW-0596">Phosphopantetheine</keyword>
<dbReference type="Pfam" id="PF22953">
    <property type="entry name" value="SpnB_Rossmann"/>
    <property type="match status" value="1"/>
</dbReference>
<evidence type="ECO:0000313" key="10">
    <source>
        <dbReference type="Proteomes" id="UP001596012"/>
    </source>
</evidence>
<dbReference type="PANTHER" id="PTHR43775">
    <property type="entry name" value="FATTY ACID SYNTHASE"/>
    <property type="match status" value="1"/>
</dbReference>
<evidence type="ECO:0000313" key="9">
    <source>
        <dbReference type="EMBL" id="MFC4471800.1"/>
    </source>
</evidence>
<dbReference type="InterPro" id="IPR009081">
    <property type="entry name" value="PP-bd_ACP"/>
</dbReference>
<keyword evidence="2" id="KW-0597">Phosphoprotein</keyword>
<evidence type="ECO:0000256" key="6">
    <source>
        <dbReference type="SAM" id="MobiDB-lite"/>
    </source>
</evidence>
<dbReference type="Pfam" id="PF08659">
    <property type="entry name" value="KR"/>
    <property type="match status" value="1"/>
</dbReference>
<feature type="domain" description="Carrier" evidence="7">
    <location>
        <begin position="1108"/>
        <end position="1183"/>
    </location>
</feature>
<dbReference type="PANTHER" id="PTHR43775:SF51">
    <property type="entry name" value="INACTIVE PHENOLPHTHIOCEROL SYNTHESIS POLYKETIDE SYNTHASE TYPE I PKS1-RELATED"/>
    <property type="match status" value="1"/>
</dbReference>
<dbReference type="InterPro" id="IPR020843">
    <property type="entry name" value="ER"/>
</dbReference>
<keyword evidence="3" id="KW-0808">Transferase</keyword>
<dbReference type="Pfam" id="PF08240">
    <property type="entry name" value="ADH_N"/>
    <property type="match status" value="1"/>
</dbReference>
<evidence type="ECO:0000259" key="7">
    <source>
        <dbReference type="PROSITE" id="PS50075"/>
    </source>
</evidence>
<dbReference type="Gene3D" id="3.40.50.11460">
    <property type="match status" value="1"/>
</dbReference>
<dbReference type="EMBL" id="JBHSFG010000101">
    <property type="protein sequence ID" value="MFC4471800.1"/>
    <property type="molecule type" value="Genomic_DNA"/>
</dbReference>
<dbReference type="InterPro" id="IPR013154">
    <property type="entry name" value="ADH-like_N"/>
</dbReference>
<feature type="region of interest" description="C-terminal hotdog fold" evidence="5">
    <location>
        <begin position="183"/>
        <end position="319"/>
    </location>
</feature>
<dbReference type="SMART" id="SM00822">
    <property type="entry name" value="PKS_KR"/>
    <property type="match status" value="1"/>
</dbReference>
<dbReference type="Pfam" id="PF21089">
    <property type="entry name" value="PKS_DH_N"/>
    <property type="match status" value="1"/>
</dbReference>
<organism evidence="9 10">
    <name type="scientific">Streptomyces xiangluensis</name>
    <dbReference type="NCBI Taxonomy" id="2665720"/>
    <lineage>
        <taxon>Bacteria</taxon>
        <taxon>Bacillati</taxon>
        <taxon>Actinomycetota</taxon>
        <taxon>Actinomycetes</taxon>
        <taxon>Kitasatosporales</taxon>
        <taxon>Streptomycetaceae</taxon>
        <taxon>Streptomyces</taxon>
    </lineage>
</organism>
<evidence type="ECO:0000256" key="3">
    <source>
        <dbReference type="ARBA" id="ARBA00022679"/>
    </source>
</evidence>
<dbReference type="Gene3D" id="1.10.1200.10">
    <property type="entry name" value="ACP-like"/>
    <property type="match status" value="1"/>
</dbReference>
<feature type="active site" description="Proton donor; for dehydratase activity" evidence="5">
    <location>
        <position position="244"/>
    </location>
</feature>
<evidence type="ECO:0000256" key="5">
    <source>
        <dbReference type="PROSITE-ProRule" id="PRU01363"/>
    </source>
</evidence>
<dbReference type="InterPro" id="IPR011032">
    <property type="entry name" value="GroES-like_sf"/>
</dbReference>
<dbReference type="PROSITE" id="PS52019">
    <property type="entry name" value="PKS_MFAS_DH"/>
    <property type="match status" value="1"/>
</dbReference>
<dbReference type="InterPro" id="IPR013968">
    <property type="entry name" value="PKS_KR"/>
</dbReference>
<sequence>AALFEGTGAQRVDLPTYPFQRRRYWLDAPPALSDADGLGLARTDHPLLGAAVPVAGSDAVLLASSLSVRTHPWLGDHTVAGSVVVPGTVLVELALQAAERVGAGQLAELVLRTPMVLPEHGAVQVQTSVEPAGGDGTRAVLIHARRQEAGPDEPWTLHASGALDAAEPAAPHWDLAAWPPAGAEPVEFGDLYDRLTAAGLGYGPAFQGLRRVWRHEGDLYVEAELPEPVAGDAASYGLHPALLDIVLHGLGLHAETTDGSLPFLWSGVRLTAVGAGTVRARLTPRGAGEVALRIADAAGEPVAEIDSLVLRVLSPDRLTAAANGPDDLYRLRWTPAPEQEAAADRTVWTVVGTAPAGLPAVAHADFDALAAAGDVAETVLLPVTPSEGQDVAATVAAVLARLQAWLADERFAASRLVVLTAGAVQVDSAEDGAPDVAAAGVWGLVRSAISENPGRFALVDVDAEPASLDALAAALRAGDETQFAVRAGRVWLPRLVRMAGDGVLAPPAGAGDAWRLDIVDQGRLDGIALVPEERRPLGHGEVRVAMRAAGVNFRDVLNVLGMYPGDAGRMGLEGAGVVVETGPGVDRLAVGDRVMGMLDAAFGPTAVANARQLAPIPKGWTYEQAASVPIVFLTAYYALVDLAGLQAGESVLIHAAAGGVGMAAVQLARHLGAEVYATASEGKWTAVRELGVPADRLASSRTTAFEERFRPGVDVVLDSLAGEFVDASLRLLGPGGRFVEMGKTDIRDADVVAAEHGVSYQAFDLVEAGPDRIGEMLAALLDLFEQGVLRPVPVTAFDIARSPEALRLLQQAKHVGKVVLTVPAPWSRPGTVLITGGTGGLGALLARHLVERHGVRDLLLLSRRGPEAPGAAELRAALAESGAQVDVVACDVSDRAQLAAVLDGVSLSAVVHTAGVLDDGVLTGLTGERLARVLAAKTDAARHLHELTAGHDLDAFVLYSSVAGVIGSPGQAAYAAANASLDALATARRAQGLPAVSLAWGMWETEAGMGGTLSRAELARMRRQGFPALPGDEALALLDAALRVNEPVAVPVALRPAGLAEHADTLAGVLRDLVPVTRRRRAAARDASGTAENLTGQLAALTAPEQDQLLLDLVRTQVAAVLGHSSPTSVEPTRAFKDIGFDSLTAVDLRNRIGAATALTLSATLVFDHPTPEDLVRLLRDRLLNGTAAPAVPADDGIDPQVGDLLTAIPMARLRESGVLDMLRRLAEPPAATGPDDARPATPAEQPRQPESLDAMGADSLVQLALKRVQRPA</sequence>
<comment type="caution">
    <text evidence="9">The sequence shown here is derived from an EMBL/GenBank/DDBJ whole genome shotgun (WGS) entry which is preliminary data.</text>
</comment>
<dbReference type="Pfam" id="PF13602">
    <property type="entry name" value="ADH_zinc_N_2"/>
    <property type="match status" value="1"/>
</dbReference>
<dbReference type="InterPro" id="IPR050091">
    <property type="entry name" value="PKS_NRPS_Biosynth_Enz"/>
</dbReference>
<evidence type="ECO:0000259" key="8">
    <source>
        <dbReference type="PROSITE" id="PS52019"/>
    </source>
</evidence>
<dbReference type="SMART" id="SM00823">
    <property type="entry name" value="PKS_PP"/>
    <property type="match status" value="1"/>
</dbReference>
<dbReference type="InterPro" id="IPR049552">
    <property type="entry name" value="PKS_DH_N"/>
</dbReference>
<evidence type="ECO:0000256" key="1">
    <source>
        <dbReference type="ARBA" id="ARBA00022450"/>
    </source>
</evidence>
<dbReference type="SMART" id="SM00829">
    <property type="entry name" value="PKS_ER"/>
    <property type="match status" value="1"/>
</dbReference>
<dbReference type="InterPro" id="IPR020807">
    <property type="entry name" value="PKS_DH"/>
</dbReference>
<dbReference type="SUPFAM" id="SSF50129">
    <property type="entry name" value="GroES-like"/>
    <property type="match status" value="1"/>
</dbReference>
<feature type="non-terminal residue" evidence="9">
    <location>
        <position position="1"/>
    </location>
</feature>
<keyword evidence="4" id="KW-0511">Multifunctional enzyme</keyword>
<dbReference type="SMART" id="SM00826">
    <property type="entry name" value="PKS_DH"/>
    <property type="match status" value="1"/>
</dbReference>
<dbReference type="Pfam" id="PF00550">
    <property type="entry name" value="PP-binding"/>
    <property type="match status" value="1"/>
</dbReference>
<dbReference type="InterPro" id="IPR055123">
    <property type="entry name" value="SpnB-like_Rossmann"/>
</dbReference>
<dbReference type="Gene3D" id="3.30.70.3290">
    <property type="match status" value="1"/>
</dbReference>
<name>A0ABV8Z690_9ACTN</name>
<dbReference type="SUPFAM" id="SSF47336">
    <property type="entry name" value="ACP-like"/>
    <property type="match status" value="1"/>
</dbReference>
<protein>
    <submittedName>
        <fullName evidence="9">SDR family NAD(P)-dependent oxidoreductase</fullName>
    </submittedName>
</protein>
<dbReference type="Gene3D" id="3.90.180.10">
    <property type="entry name" value="Medium-chain alcohol dehydrogenases, catalytic domain"/>
    <property type="match status" value="1"/>
</dbReference>
<dbReference type="PROSITE" id="PS50075">
    <property type="entry name" value="CARRIER"/>
    <property type="match status" value="1"/>
</dbReference>
<dbReference type="InterPro" id="IPR002364">
    <property type="entry name" value="Quin_OxRdtase/zeta-crystal_CS"/>
</dbReference>
<evidence type="ECO:0000256" key="2">
    <source>
        <dbReference type="ARBA" id="ARBA00022553"/>
    </source>
</evidence>
<gene>
    <name evidence="9" type="ORF">ACFPH6_46190</name>
</gene>
<dbReference type="InterPro" id="IPR042104">
    <property type="entry name" value="PKS_dehydratase_sf"/>
</dbReference>